<dbReference type="RefSeq" id="WP_276239282.1">
    <property type="nucleotide sequence ID" value="NZ_CP119989.1"/>
</dbReference>
<reference evidence="2 3" key="1">
    <citation type="journal article" date="2019" name="Int. J. Syst. Evol. Microbiol.">
        <title>The Global Catalogue of Microorganisms (GCM) 10K type strain sequencing project: providing services to taxonomists for standard genome sequencing and annotation.</title>
        <authorList>
            <consortium name="The Broad Institute Genomics Platform"/>
            <consortium name="The Broad Institute Genome Sequencing Center for Infectious Disease"/>
            <person name="Wu L."/>
            <person name="Ma J."/>
        </authorList>
    </citation>
    <scope>NUCLEOTIDE SEQUENCE [LARGE SCALE GENOMIC DNA]</scope>
    <source>
        <strain evidence="2 3">DT55</strain>
    </source>
</reference>
<keyword evidence="1" id="KW-0472">Membrane</keyword>
<keyword evidence="1" id="KW-1133">Transmembrane helix</keyword>
<protein>
    <submittedName>
        <fullName evidence="2">Uncharacterized protein</fullName>
    </submittedName>
</protein>
<dbReference type="Proteomes" id="UP001596388">
    <property type="component" value="Unassembled WGS sequence"/>
</dbReference>
<evidence type="ECO:0000313" key="2">
    <source>
        <dbReference type="EMBL" id="MFC7096242.1"/>
    </source>
</evidence>
<proteinExistence type="predicted"/>
<sequence>MRNYGPRVTRYILAAGVLSWVAVSELGVALLAYDILQAVVPGLPARPAIISLMTTPEFLGAVAVAFVGSAVVGRWRYGSLASFSVAAATRVDSLLGWTIFDGPVLVGRVEHDGVGWRFEYLEGDQVSYVAQECPLCGLELIEGVLPREVVHGPNTGFEPGEENRETAAKAWADVFGSEKADDHGETLALTCPDCNFSVPGTSEVPEGLDGARAIFRRHIDRMRSGNRGGEPFEVYVASARERVGGEPRPEDVWDEYVRESEDERVLPIGILNAAGTETGTSEDRVELEVSS</sequence>
<accession>A0ABD5WRT9</accession>
<dbReference type="GeneID" id="79269872"/>
<comment type="caution">
    <text evidence="2">The sequence shown here is derived from an EMBL/GenBank/DDBJ whole genome shotgun (WGS) entry which is preliminary data.</text>
</comment>
<evidence type="ECO:0000313" key="3">
    <source>
        <dbReference type="Proteomes" id="UP001596388"/>
    </source>
</evidence>
<keyword evidence="1" id="KW-0812">Transmembrane</keyword>
<name>A0ABD5WRT9_9EURY</name>
<evidence type="ECO:0000256" key="1">
    <source>
        <dbReference type="SAM" id="Phobius"/>
    </source>
</evidence>
<dbReference type="AlphaFoldDB" id="A0ABD5WRT9"/>
<keyword evidence="3" id="KW-1185">Reference proteome</keyword>
<feature type="transmembrane region" description="Helical" evidence="1">
    <location>
        <begin position="12"/>
        <end position="36"/>
    </location>
</feature>
<feature type="transmembrane region" description="Helical" evidence="1">
    <location>
        <begin position="48"/>
        <end position="72"/>
    </location>
</feature>
<gene>
    <name evidence="2" type="ORF">ACFQKD_02905</name>
</gene>
<organism evidence="2 3">
    <name type="scientific">Halobaculum marinum</name>
    <dbReference type="NCBI Taxonomy" id="3031996"/>
    <lineage>
        <taxon>Archaea</taxon>
        <taxon>Methanobacteriati</taxon>
        <taxon>Methanobacteriota</taxon>
        <taxon>Stenosarchaea group</taxon>
        <taxon>Halobacteria</taxon>
        <taxon>Halobacteriales</taxon>
        <taxon>Haloferacaceae</taxon>
        <taxon>Halobaculum</taxon>
    </lineage>
</organism>
<dbReference type="EMBL" id="JBHTAG010000002">
    <property type="protein sequence ID" value="MFC7096242.1"/>
    <property type="molecule type" value="Genomic_DNA"/>
</dbReference>